<accession>A0A2N5UFF2</accession>
<dbReference type="Proteomes" id="UP000235392">
    <property type="component" value="Unassembled WGS sequence"/>
</dbReference>
<gene>
    <name evidence="2" type="ORF">PCASD_11202</name>
</gene>
<evidence type="ECO:0000313" key="2">
    <source>
        <dbReference type="EMBL" id="PLW36474.1"/>
    </source>
</evidence>
<comment type="caution">
    <text evidence="2">The sequence shown here is derived from an EMBL/GenBank/DDBJ whole genome shotgun (WGS) entry which is preliminary data.</text>
</comment>
<evidence type="ECO:0000259" key="1">
    <source>
        <dbReference type="Pfam" id="PF10551"/>
    </source>
</evidence>
<evidence type="ECO:0000313" key="3">
    <source>
        <dbReference type="Proteomes" id="UP000235392"/>
    </source>
</evidence>
<dbReference type="Pfam" id="PF10551">
    <property type="entry name" value="MULE"/>
    <property type="match status" value="1"/>
</dbReference>
<proteinExistence type="predicted"/>
<reference evidence="2 3" key="1">
    <citation type="submission" date="2017-11" db="EMBL/GenBank/DDBJ databases">
        <title>De novo assembly and phasing of dikaryotic genomes from two isolates of Puccinia coronata f. sp. avenae, the causal agent of oat crown rust.</title>
        <authorList>
            <person name="Miller M.E."/>
            <person name="Zhang Y."/>
            <person name="Omidvar V."/>
            <person name="Sperschneider J."/>
            <person name="Schwessinger B."/>
            <person name="Raley C."/>
            <person name="Palmer J.M."/>
            <person name="Garnica D."/>
            <person name="Upadhyaya N."/>
            <person name="Rathjen J."/>
            <person name="Taylor J.M."/>
            <person name="Park R.F."/>
            <person name="Dodds P.N."/>
            <person name="Hirsch C.D."/>
            <person name="Kianian S.F."/>
            <person name="Figueroa M."/>
        </authorList>
    </citation>
    <scope>NUCLEOTIDE SEQUENCE [LARGE SCALE GENOMIC DNA]</scope>
    <source>
        <strain evidence="2">12SD80</strain>
    </source>
</reference>
<dbReference type="AlphaFoldDB" id="A0A2N5UFF2"/>
<feature type="domain" description="MULE transposase" evidence="1">
    <location>
        <begin position="330"/>
        <end position="425"/>
    </location>
</feature>
<organism evidence="2 3">
    <name type="scientific">Puccinia coronata f. sp. avenae</name>
    <dbReference type="NCBI Taxonomy" id="200324"/>
    <lineage>
        <taxon>Eukaryota</taxon>
        <taxon>Fungi</taxon>
        <taxon>Dikarya</taxon>
        <taxon>Basidiomycota</taxon>
        <taxon>Pucciniomycotina</taxon>
        <taxon>Pucciniomycetes</taxon>
        <taxon>Pucciniales</taxon>
        <taxon>Pucciniaceae</taxon>
        <taxon>Puccinia</taxon>
    </lineage>
</organism>
<dbReference type="EMBL" id="PGCI01000159">
    <property type="protein sequence ID" value="PLW36474.1"/>
    <property type="molecule type" value="Genomic_DNA"/>
</dbReference>
<name>A0A2N5UFF2_9BASI</name>
<dbReference type="PANTHER" id="PTHR47718:SF10">
    <property type="entry name" value="PROTEIN FAR1-RELATED SEQUENCE"/>
    <property type="match status" value="1"/>
</dbReference>
<protein>
    <recommendedName>
        <fullName evidence="1">MULE transposase domain-containing protein</fullName>
    </recommendedName>
</protein>
<dbReference type="PANTHER" id="PTHR47718">
    <property type="entry name" value="OS01G0519700 PROTEIN"/>
    <property type="match status" value="1"/>
</dbReference>
<dbReference type="InterPro" id="IPR018289">
    <property type="entry name" value="MULE_transposase_dom"/>
</dbReference>
<sequence>MPAYVSFASSTGTRQRGSAPSSLVANAANAFVVQFIKQCGNDRNLLGGDINQINRSCCGQSIIFKYNPKSQQISEEIPNGKEDPIGNTTFKNTHNGPKLIVDISKFNWTTGEPLDPPPSRCFLSMEDLVLFCQTRARHHGYAVSKLNLVPGKTVYIKCDCSGSYCGSAINKLTQKTASMKVNCPFQLKGSTPTSKKIATKFWTLEIRNAEHNHKSSPGASSHAAHRQLLPKQVEEIRKLSKAKLKPAQILLQLRTSNNEKLATNKTVTNTLHKIQKEDLAGRTPIEALMCILNKSNWSCNVKLGSTGKLLNLFFSHPGSIHLARINHHVALLDATYKKNWYKLPLLHVIGQAASNCSFTIAFCFLAYEDKDNYKWAISNLKTLIWLPEQTPRVFLTNQDSALQKALEEVFPQSQANLCTWHINKNITTNGTVRKPDSDGYIRVNIGWSHPRQTWLHGNRVIPSSDLKSVRGLRL</sequence>